<protein>
    <recommendedName>
        <fullName evidence="4">Lipoprotein</fullName>
    </recommendedName>
</protein>
<accession>A0A2W5VBI2</accession>
<gene>
    <name evidence="2" type="ORF">DI536_13495</name>
</gene>
<evidence type="ECO:0008006" key="4">
    <source>
        <dbReference type="Google" id="ProtNLM"/>
    </source>
</evidence>
<organism evidence="2 3">
    <name type="scientific">Archangium gephyra</name>
    <dbReference type="NCBI Taxonomy" id="48"/>
    <lineage>
        <taxon>Bacteria</taxon>
        <taxon>Pseudomonadati</taxon>
        <taxon>Myxococcota</taxon>
        <taxon>Myxococcia</taxon>
        <taxon>Myxococcales</taxon>
        <taxon>Cystobacterineae</taxon>
        <taxon>Archangiaceae</taxon>
        <taxon>Archangium</taxon>
    </lineage>
</organism>
<comment type="caution">
    <text evidence="2">The sequence shown here is derived from an EMBL/GenBank/DDBJ whole genome shotgun (WGS) entry which is preliminary data.</text>
</comment>
<evidence type="ECO:0000313" key="3">
    <source>
        <dbReference type="Proteomes" id="UP000249061"/>
    </source>
</evidence>
<feature type="signal peptide" evidence="1">
    <location>
        <begin position="1"/>
        <end position="21"/>
    </location>
</feature>
<dbReference type="EMBL" id="QFQP01000010">
    <property type="protein sequence ID" value="PZR13294.1"/>
    <property type="molecule type" value="Genomic_DNA"/>
</dbReference>
<proteinExistence type="predicted"/>
<feature type="chain" id="PRO_5016011832" description="Lipoprotein" evidence="1">
    <location>
        <begin position="22"/>
        <end position="390"/>
    </location>
</feature>
<sequence>MKTRIASLSLLALAACGPVEPGTDGGTEPTCSEGFCTHTAPAGAQNNSLLLTVSGEGAATEGFGFPPPVAGGEAYFVDGWEITFTRVLVTVGNVTVSENPDLDPNDASKTGALVAESVGPWALNLAKEGPLDAKEQNGKAWPVTRLTAQNKKAGSPPFDATTKYALGYSLLGAKNGVFNVNLDAADQTAYTAMISKGQSVLLEGTATWKGGVGCRSTVASYDFTTAPQTVNFSFGFVAPVDFKNCVNPELSPAESRGVQTQAGAQTTTQVTFHLDHPFWESLEEDAPLRWDALAALGKSSITEADLAIDFQAFRDTNAMAIPWRTCGPTLDNERTSGTVSYDPVSVPVNPAGGAAGLKNLADYMTYNLSTFGHMNNDGLCFPQRKYPSPQ</sequence>
<evidence type="ECO:0000256" key="1">
    <source>
        <dbReference type="SAM" id="SignalP"/>
    </source>
</evidence>
<dbReference type="AlphaFoldDB" id="A0A2W5VBI2"/>
<name>A0A2W5VBI2_9BACT</name>
<dbReference type="PROSITE" id="PS51257">
    <property type="entry name" value="PROKAR_LIPOPROTEIN"/>
    <property type="match status" value="1"/>
</dbReference>
<evidence type="ECO:0000313" key="2">
    <source>
        <dbReference type="EMBL" id="PZR13294.1"/>
    </source>
</evidence>
<keyword evidence="1" id="KW-0732">Signal</keyword>
<reference evidence="2 3" key="1">
    <citation type="submission" date="2017-08" db="EMBL/GenBank/DDBJ databases">
        <title>Infants hospitalized years apart are colonized by the same room-sourced microbial strains.</title>
        <authorList>
            <person name="Brooks B."/>
            <person name="Olm M.R."/>
            <person name="Firek B.A."/>
            <person name="Baker R."/>
            <person name="Thomas B.C."/>
            <person name="Morowitz M.J."/>
            <person name="Banfield J.F."/>
        </authorList>
    </citation>
    <scope>NUCLEOTIDE SEQUENCE [LARGE SCALE GENOMIC DNA]</scope>
    <source>
        <strain evidence="2">S2_003_000_R2_14</strain>
    </source>
</reference>
<dbReference type="Proteomes" id="UP000249061">
    <property type="component" value="Unassembled WGS sequence"/>
</dbReference>